<dbReference type="OrthoDB" id="1926878at2759"/>
<dbReference type="Pfam" id="PF17872">
    <property type="entry name" value="AAA_lid_10"/>
    <property type="match status" value="1"/>
</dbReference>
<dbReference type="PANTHER" id="PTHR10763:SF23">
    <property type="entry name" value="ORIGIN RECOGNITION COMPLEX SUBUNIT 1"/>
    <property type="match status" value="1"/>
</dbReference>
<dbReference type="SMART" id="SM00439">
    <property type="entry name" value="BAH"/>
    <property type="match status" value="1"/>
</dbReference>
<feature type="compositionally biased region" description="Acidic residues" evidence="12">
    <location>
        <begin position="535"/>
        <end position="546"/>
    </location>
</feature>
<keyword evidence="5" id="KW-0479">Metal-binding</keyword>
<dbReference type="CDD" id="cd08768">
    <property type="entry name" value="Cdc6_C"/>
    <property type="match status" value="1"/>
</dbReference>
<dbReference type="SMART" id="SM00382">
    <property type="entry name" value="AAA"/>
    <property type="match status" value="1"/>
</dbReference>
<evidence type="ECO:0000256" key="11">
    <source>
        <dbReference type="RuleBase" id="RU365058"/>
    </source>
</evidence>
<protein>
    <recommendedName>
        <fullName evidence="3 11">Origin recognition complex subunit 1</fullName>
    </recommendedName>
</protein>
<dbReference type="GO" id="GO:0016887">
    <property type="term" value="F:ATP hydrolysis activity"/>
    <property type="evidence" value="ECO:0007669"/>
    <property type="project" value="InterPro"/>
</dbReference>
<keyword evidence="4 11" id="KW-0235">DNA replication</keyword>
<feature type="region of interest" description="Disordered" evidence="12">
    <location>
        <begin position="489"/>
        <end position="509"/>
    </location>
</feature>
<keyword evidence="8" id="KW-0460">Magnesium</keyword>
<keyword evidence="9 11" id="KW-0238">DNA-binding</keyword>
<dbReference type="Gene3D" id="1.10.8.60">
    <property type="match status" value="1"/>
</dbReference>
<dbReference type="SMART" id="SM01074">
    <property type="entry name" value="Cdc6_C"/>
    <property type="match status" value="1"/>
</dbReference>
<dbReference type="Pfam" id="PF09079">
    <property type="entry name" value="WHD_Cdc6"/>
    <property type="match status" value="1"/>
</dbReference>
<evidence type="ECO:0000256" key="9">
    <source>
        <dbReference type="ARBA" id="ARBA00023125"/>
    </source>
</evidence>
<dbReference type="InterPro" id="IPR043151">
    <property type="entry name" value="BAH_sf"/>
</dbReference>
<dbReference type="InterPro" id="IPR015163">
    <property type="entry name" value="Cdc6_C"/>
</dbReference>
<evidence type="ECO:0000256" key="7">
    <source>
        <dbReference type="ARBA" id="ARBA00022840"/>
    </source>
</evidence>
<dbReference type="InterPro" id="IPR003593">
    <property type="entry name" value="AAA+_ATPase"/>
</dbReference>
<evidence type="ECO:0000256" key="6">
    <source>
        <dbReference type="ARBA" id="ARBA00022741"/>
    </source>
</evidence>
<comment type="subcellular location">
    <subcellularLocation>
        <location evidence="1 11">Nucleus</location>
    </subcellularLocation>
</comment>
<gene>
    <name evidence="14" type="ORF">KP79_PYT09190</name>
</gene>
<name>A0A210Q062_MIZYE</name>
<feature type="compositionally biased region" description="Polar residues" evidence="12">
    <location>
        <begin position="367"/>
        <end position="380"/>
    </location>
</feature>
<proteinExistence type="inferred from homology"/>
<keyword evidence="6 11" id="KW-0547">Nucleotide-binding</keyword>
<feature type="compositionally biased region" description="Polar residues" evidence="12">
    <location>
        <begin position="400"/>
        <end position="414"/>
    </location>
</feature>
<evidence type="ECO:0000256" key="12">
    <source>
        <dbReference type="SAM" id="MobiDB-lite"/>
    </source>
</evidence>
<dbReference type="GO" id="GO:0003682">
    <property type="term" value="F:chromatin binding"/>
    <property type="evidence" value="ECO:0007669"/>
    <property type="project" value="InterPro"/>
</dbReference>
<dbReference type="CDD" id="cd00009">
    <property type="entry name" value="AAA"/>
    <property type="match status" value="1"/>
</dbReference>
<dbReference type="GO" id="GO:0005524">
    <property type="term" value="F:ATP binding"/>
    <property type="evidence" value="ECO:0007669"/>
    <property type="project" value="UniProtKB-KW"/>
</dbReference>
<dbReference type="InterPro" id="IPR036390">
    <property type="entry name" value="WH_DNA-bd_sf"/>
</dbReference>
<comment type="function">
    <text evidence="11">Component of the origin recognition complex (ORC) that binds origins of replication. DNA-binding is ATP-dependent, however specific DNA sequences that define origins of replication have not been identified so far. ORC is required to assemble the pre-replication complex necessary to initiate DNA replication.</text>
</comment>
<accession>A0A210Q062</accession>
<dbReference type="Gene3D" id="2.30.30.490">
    <property type="match status" value="1"/>
</dbReference>
<dbReference type="InterPro" id="IPR003959">
    <property type="entry name" value="ATPase_AAA_core"/>
</dbReference>
<organism evidence="14 15">
    <name type="scientific">Mizuhopecten yessoensis</name>
    <name type="common">Japanese scallop</name>
    <name type="synonym">Patinopecten yessoensis</name>
    <dbReference type="NCBI Taxonomy" id="6573"/>
    <lineage>
        <taxon>Eukaryota</taxon>
        <taxon>Metazoa</taxon>
        <taxon>Spiralia</taxon>
        <taxon>Lophotrochozoa</taxon>
        <taxon>Mollusca</taxon>
        <taxon>Bivalvia</taxon>
        <taxon>Autobranchia</taxon>
        <taxon>Pteriomorphia</taxon>
        <taxon>Pectinida</taxon>
        <taxon>Pectinoidea</taxon>
        <taxon>Pectinidae</taxon>
        <taxon>Mizuhopecten</taxon>
    </lineage>
</organism>
<dbReference type="GO" id="GO:0003688">
    <property type="term" value="F:DNA replication origin binding"/>
    <property type="evidence" value="ECO:0007669"/>
    <property type="project" value="TreeGrafter"/>
</dbReference>
<feature type="region of interest" description="Disordered" evidence="12">
    <location>
        <begin position="366"/>
        <end position="452"/>
    </location>
</feature>
<evidence type="ECO:0000256" key="2">
    <source>
        <dbReference type="ARBA" id="ARBA00008398"/>
    </source>
</evidence>
<comment type="subunit">
    <text evidence="11">ORC is composed of six subunits.</text>
</comment>
<dbReference type="SUPFAM" id="SSF46785">
    <property type="entry name" value="Winged helix' DNA-binding domain"/>
    <property type="match status" value="1"/>
</dbReference>
<evidence type="ECO:0000256" key="1">
    <source>
        <dbReference type="ARBA" id="ARBA00004123"/>
    </source>
</evidence>
<keyword evidence="7 11" id="KW-0067">ATP-binding</keyword>
<dbReference type="STRING" id="6573.A0A210Q062"/>
<keyword evidence="10 11" id="KW-0539">Nucleus</keyword>
<dbReference type="Proteomes" id="UP000242188">
    <property type="component" value="Unassembled WGS sequence"/>
</dbReference>
<dbReference type="GO" id="GO:0006270">
    <property type="term" value="P:DNA replication initiation"/>
    <property type="evidence" value="ECO:0007669"/>
    <property type="project" value="TreeGrafter"/>
</dbReference>
<dbReference type="Pfam" id="PF00004">
    <property type="entry name" value="AAA"/>
    <property type="match status" value="1"/>
</dbReference>
<dbReference type="InterPro" id="IPR050311">
    <property type="entry name" value="ORC1/CDC6"/>
</dbReference>
<dbReference type="GO" id="GO:0046872">
    <property type="term" value="F:metal ion binding"/>
    <property type="evidence" value="ECO:0007669"/>
    <property type="project" value="UniProtKB-KW"/>
</dbReference>
<sequence length="993" mass="111829">MTKKYFSAVCNAKQFSWKGEGQVTDRRRCNEKHYEEFTLNRTQYRLGDFVFIDADNEAGIEGAYIAQIKDLIHEESGDQKSEPKAIVQWYWRQFEMKAALKRMERKNGSTDPKEVFLNNGKNLDDTIDIDTILEKCQIEPCQPGEIPKGKLSKQFYVTRSYNGSTFYTLPDVKVRKNGSKDFKENEHANRSSRRSLGCALVTGKPFENCTNKMRQTRHSVGADILQSNRDLFDFQPSQQQRRSVKPIRRLHKDGDIEKSSIPVKGYHPNLSPNSMPLDRTKGGSAKYPWYKGEDVVNFFSDLQDDDSDAVSIISMSSDSGISNVSGPTRRPKHAKTPLDCVSMDVKPRSRTATPTKVKVTKSETPIKVNNTGSRTGTPSKGTPLKVKPVKYGTPKKVTEIESNTENSNVENKITTPKRKGSSVEQGGKRCRTEPRRSSVRQEDTSRSASKVERRKLVPSVIVKRIGDHKYESFRNQTPDSIERPARRGLGTMFDRESRKSETDTPICGGRALRRRSTKVNYTDVDYTPVKDVSDEDDVFDVEDSSDGSDSVKSGSTTPARKKRVGRTPSRKHSTRKNTSSKTSYTPKSAKLRRSVAETATPTIPGRCKPLSSPTSILEEARARLHVSAVPDSLPCRDKEFDDIYSFVESKILDGTGGCMYISGVPGTGKTATVREVTRALQQACDDGELPYFKYIEINGMKLTEPRQAYVQILKQLTKQKATPDHAADLLNKQFTTRGPRKETVVLLADELDLLWTRKQDVMYNIFDWPSHPHARLVVLAVANTMDLPERIMMKRVSSRLGLTRMTFQPYTFRQLQEIVVSRMKSLKAFDDDAIQLAARKVAAVSGDARRALDICRRATEITETMSPSKKANILVSTCHVDAALQEMFSSPKIVAIRSCAIQEKLFLRAIVAEFHRTGLEEAEFAKLYSQHISLCRFDDLQPPSTSELAGMCSRLGSIRLLLVEHGRNDLFMRVRLNVSQDDILYALKEKSGV</sequence>
<dbReference type="InterPro" id="IPR041083">
    <property type="entry name" value="AAA_lid_10"/>
</dbReference>
<dbReference type="GO" id="GO:0005664">
    <property type="term" value="C:nuclear origin of replication recognition complex"/>
    <property type="evidence" value="ECO:0007669"/>
    <property type="project" value="TreeGrafter"/>
</dbReference>
<feature type="compositionally biased region" description="Basic and acidic residues" evidence="12">
    <location>
        <begin position="493"/>
        <end position="502"/>
    </location>
</feature>
<dbReference type="PANTHER" id="PTHR10763">
    <property type="entry name" value="CELL DIVISION CONTROL PROTEIN 6-RELATED"/>
    <property type="match status" value="1"/>
</dbReference>
<dbReference type="EMBL" id="NEDP02005318">
    <property type="protein sequence ID" value="OWF42143.1"/>
    <property type="molecule type" value="Genomic_DNA"/>
</dbReference>
<dbReference type="GO" id="GO:0033314">
    <property type="term" value="P:mitotic DNA replication checkpoint signaling"/>
    <property type="evidence" value="ECO:0007669"/>
    <property type="project" value="TreeGrafter"/>
</dbReference>
<evidence type="ECO:0000256" key="5">
    <source>
        <dbReference type="ARBA" id="ARBA00022723"/>
    </source>
</evidence>
<feature type="domain" description="BAH" evidence="13">
    <location>
        <begin position="42"/>
        <end position="172"/>
    </location>
</feature>
<dbReference type="SUPFAM" id="SSF52540">
    <property type="entry name" value="P-loop containing nucleoside triphosphate hydrolases"/>
    <property type="match status" value="1"/>
</dbReference>
<keyword evidence="15" id="KW-1185">Reference proteome</keyword>
<dbReference type="FunFam" id="1.10.8.60:FF:000062">
    <property type="entry name" value="Origin recognition complex subunit 1"/>
    <property type="match status" value="1"/>
</dbReference>
<feature type="region of interest" description="Disordered" evidence="12">
    <location>
        <begin position="535"/>
        <end position="611"/>
    </location>
</feature>
<evidence type="ECO:0000256" key="4">
    <source>
        <dbReference type="ARBA" id="ARBA00022705"/>
    </source>
</evidence>
<dbReference type="AlphaFoldDB" id="A0A210Q062"/>
<evidence type="ECO:0000256" key="8">
    <source>
        <dbReference type="ARBA" id="ARBA00022842"/>
    </source>
</evidence>
<evidence type="ECO:0000313" key="14">
    <source>
        <dbReference type="EMBL" id="OWF42143.1"/>
    </source>
</evidence>
<evidence type="ECO:0000256" key="10">
    <source>
        <dbReference type="ARBA" id="ARBA00023242"/>
    </source>
</evidence>
<comment type="caution">
    <text evidence="14">The sequence shown here is derived from an EMBL/GenBank/DDBJ whole genome shotgun (WGS) entry which is preliminary data.</text>
</comment>
<evidence type="ECO:0000259" key="13">
    <source>
        <dbReference type="PROSITE" id="PS51038"/>
    </source>
</evidence>
<evidence type="ECO:0000313" key="15">
    <source>
        <dbReference type="Proteomes" id="UP000242188"/>
    </source>
</evidence>
<dbReference type="PROSITE" id="PS51038">
    <property type="entry name" value="BAH"/>
    <property type="match status" value="1"/>
</dbReference>
<evidence type="ECO:0000256" key="3">
    <source>
        <dbReference type="ARBA" id="ARBA00019081"/>
    </source>
</evidence>
<dbReference type="FunFam" id="3.40.50.300:FF:000199">
    <property type="entry name" value="Origin recognition complex subunit 1"/>
    <property type="match status" value="1"/>
</dbReference>
<feature type="compositionally biased region" description="Polar residues" evidence="12">
    <location>
        <begin position="576"/>
        <end position="586"/>
    </location>
</feature>
<dbReference type="InterPro" id="IPR027417">
    <property type="entry name" value="P-loop_NTPase"/>
</dbReference>
<comment type="similarity">
    <text evidence="2 11">Belongs to the ORC1 family.</text>
</comment>
<reference evidence="14 15" key="1">
    <citation type="journal article" date="2017" name="Nat. Ecol. Evol.">
        <title>Scallop genome provides insights into evolution of bilaterian karyotype and development.</title>
        <authorList>
            <person name="Wang S."/>
            <person name="Zhang J."/>
            <person name="Jiao W."/>
            <person name="Li J."/>
            <person name="Xun X."/>
            <person name="Sun Y."/>
            <person name="Guo X."/>
            <person name="Huan P."/>
            <person name="Dong B."/>
            <person name="Zhang L."/>
            <person name="Hu X."/>
            <person name="Sun X."/>
            <person name="Wang J."/>
            <person name="Zhao C."/>
            <person name="Wang Y."/>
            <person name="Wang D."/>
            <person name="Huang X."/>
            <person name="Wang R."/>
            <person name="Lv J."/>
            <person name="Li Y."/>
            <person name="Zhang Z."/>
            <person name="Liu B."/>
            <person name="Lu W."/>
            <person name="Hui Y."/>
            <person name="Liang J."/>
            <person name="Zhou Z."/>
            <person name="Hou R."/>
            <person name="Li X."/>
            <person name="Liu Y."/>
            <person name="Li H."/>
            <person name="Ning X."/>
            <person name="Lin Y."/>
            <person name="Zhao L."/>
            <person name="Xing Q."/>
            <person name="Dou J."/>
            <person name="Li Y."/>
            <person name="Mao J."/>
            <person name="Guo H."/>
            <person name="Dou H."/>
            <person name="Li T."/>
            <person name="Mu C."/>
            <person name="Jiang W."/>
            <person name="Fu Q."/>
            <person name="Fu X."/>
            <person name="Miao Y."/>
            <person name="Liu J."/>
            <person name="Yu Q."/>
            <person name="Li R."/>
            <person name="Liao H."/>
            <person name="Li X."/>
            <person name="Kong Y."/>
            <person name="Jiang Z."/>
            <person name="Chourrout D."/>
            <person name="Li R."/>
            <person name="Bao Z."/>
        </authorList>
    </citation>
    <scope>NUCLEOTIDE SEQUENCE [LARGE SCALE GENOMIC DNA]</scope>
    <source>
        <strain evidence="14 15">PY_sf001</strain>
    </source>
</reference>
<feature type="region of interest" description="Disordered" evidence="12">
    <location>
        <begin position="258"/>
        <end position="278"/>
    </location>
</feature>
<dbReference type="Gene3D" id="3.40.50.300">
    <property type="entry name" value="P-loop containing nucleotide triphosphate hydrolases"/>
    <property type="match status" value="1"/>
</dbReference>
<feature type="compositionally biased region" description="Basic and acidic residues" evidence="12">
    <location>
        <begin position="426"/>
        <end position="452"/>
    </location>
</feature>
<feature type="compositionally biased region" description="Basic residues" evidence="12">
    <location>
        <begin position="559"/>
        <end position="575"/>
    </location>
</feature>
<dbReference type="InterPro" id="IPR001025">
    <property type="entry name" value="BAH_dom"/>
</dbReference>